<dbReference type="AlphaFoldDB" id="A0A1I1WSA8"/>
<dbReference type="SUPFAM" id="SSF51735">
    <property type="entry name" value="NAD(P)-binding Rossmann-fold domains"/>
    <property type="match status" value="1"/>
</dbReference>
<dbReference type="Gene3D" id="3.40.50.720">
    <property type="entry name" value="NAD(P)-binding Rossmann-like Domain"/>
    <property type="match status" value="1"/>
</dbReference>
<dbReference type="PANTHER" id="PTHR43431:SF1">
    <property type="entry name" value="OS08G0476300 PROTEIN"/>
    <property type="match status" value="1"/>
</dbReference>
<name>A0A1I1WSA8_9ACTN</name>
<evidence type="ECO:0000313" key="2">
    <source>
        <dbReference type="Proteomes" id="UP000198589"/>
    </source>
</evidence>
<organism evidence="1 2">
    <name type="scientific">Blastococcus tunisiensis</name>
    <dbReference type="NCBI Taxonomy" id="1798228"/>
    <lineage>
        <taxon>Bacteria</taxon>
        <taxon>Bacillati</taxon>
        <taxon>Actinomycetota</taxon>
        <taxon>Actinomycetes</taxon>
        <taxon>Geodermatophilales</taxon>
        <taxon>Geodermatophilaceae</taxon>
        <taxon>Blastococcus</taxon>
    </lineage>
</organism>
<dbReference type="OrthoDB" id="9799818at2"/>
<evidence type="ECO:0000313" key="1">
    <source>
        <dbReference type="EMBL" id="SFD97258.1"/>
    </source>
</evidence>
<dbReference type="STRING" id="1798228.SAMN05216574_101491"/>
<dbReference type="PANTHER" id="PTHR43431">
    <property type="entry name" value="OXIDOREDUCTASE, SHORT CHAIN DEHYDROGENASE/REDUCTASE FAMILY (AFU_ORTHOLOGUE AFUA_5G14000)"/>
    <property type="match status" value="1"/>
</dbReference>
<dbReference type="Proteomes" id="UP000198589">
    <property type="component" value="Unassembled WGS sequence"/>
</dbReference>
<dbReference type="RefSeq" id="WP_092195137.1">
    <property type="nucleotide sequence ID" value="NZ_FOND01000001.1"/>
</dbReference>
<protein>
    <submittedName>
        <fullName evidence="1">Short chain dehydrogenase</fullName>
    </submittedName>
</protein>
<keyword evidence="2" id="KW-1185">Reference proteome</keyword>
<sequence length="226" mass="22504">MNGGQHLLVVGAGPGISQATAGRLGAAGHAVGLVARREASLAEVGGALREDGVRAEWATADAADPDSLTGAVETLVAALGPVDVLLYNVSVGRSAAVPELTPEQLLGDLAAGVVGLQTAVRAVLPGMRERGAGTVLVTGGGAADRPIPAMATLGVQKAALRALAEVQARALAPDGIHVATVTVRGLVGDGDRQISPDRVAAVYAELVAETAGPPEGWRTVVDLTVS</sequence>
<proteinExistence type="predicted"/>
<dbReference type="EMBL" id="FOND01000001">
    <property type="protein sequence ID" value="SFD97258.1"/>
    <property type="molecule type" value="Genomic_DNA"/>
</dbReference>
<dbReference type="InterPro" id="IPR002347">
    <property type="entry name" value="SDR_fam"/>
</dbReference>
<dbReference type="InterPro" id="IPR036291">
    <property type="entry name" value="NAD(P)-bd_dom_sf"/>
</dbReference>
<reference evidence="2" key="1">
    <citation type="submission" date="2016-10" db="EMBL/GenBank/DDBJ databases">
        <authorList>
            <person name="Varghese N."/>
            <person name="Submissions S."/>
        </authorList>
    </citation>
    <scope>NUCLEOTIDE SEQUENCE [LARGE SCALE GENOMIC DNA]</scope>
    <source>
        <strain evidence="2">DSM 46838</strain>
    </source>
</reference>
<dbReference type="Pfam" id="PF00106">
    <property type="entry name" value="adh_short"/>
    <property type="match status" value="1"/>
</dbReference>
<accession>A0A1I1WSA8</accession>
<dbReference type="PRINTS" id="PR00081">
    <property type="entry name" value="GDHRDH"/>
</dbReference>
<gene>
    <name evidence="1" type="ORF">SAMN05216574_101491</name>
</gene>